<name>A0A4S3JEW3_9EURO</name>
<reference evidence="1 2" key="1">
    <citation type="submission" date="2019-03" db="EMBL/GenBank/DDBJ databases">
        <title>The genome sequence of a newly discovered highly antifungal drug resistant Aspergillus species, Aspergillus tanneri NIH 1004.</title>
        <authorList>
            <person name="Mounaud S."/>
            <person name="Singh I."/>
            <person name="Joardar V."/>
            <person name="Pakala S."/>
            <person name="Pakala S."/>
            <person name="Venepally P."/>
            <person name="Hoover J."/>
            <person name="Nierman W."/>
            <person name="Chung J."/>
            <person name="Losada L."/>
        </authorList>
    </citation>
    <scope>NUCLEOTIDE SEQUENCE [LARGE SCALE GENOMIC DNA]</scope>
    <source>
        <strain evidence="1 2">NIH1004</strain>
    </source>
</reference>
<evidence type="ECO:0000313" key="2">
    <source>
        <dbReference type="Proteomes" id="UP000308092"/>
    </source>
</evidence>
<proteinExistence type="predicted"/>
<organism evidence="1 2">
    <name type="scientific">Aspergillus tanneri</name>
    <dbReference type="NCBI Taxonomy" id="1220188"/>
    <lineage>
        <taxon>Eukaryota</taxon>
        <taxon>Fungi</taxon>
        <taxon>Dikarya</taxon>
        <taxon>Ascomycota</taxon>
        <taxon>Pezizomycotina</taxon>
        <taxon>Eurotiomycetes</taxon>
        <taxon>Eurotiomycetidae</taxon>
        <taxon>Eurotiales</taxon>
        <taxon>Aspergillaceae</taxon>
        <taxon>Aspergillus</taxon>
        <taxon>Aspergillus subgen. Circumdati</taxon>
    </lineage>
</organism>
<evidence type="ECO:0000313" key="1">
    <source>
        <dbReference type="EMBL" id="THC92928.1"/>
    </source>
</evidence>
<accession>A0A4S3JEW3</accession>
<gene>
    <name evidence="1" type="ORF">EYZ11_007598</name>
</gene>
<dbReference type="Proteomes" id="UP000308092">
    <property type="component" value="Unassembled WGS sequence"/>
</dbReference>
<comment type="caution">
    <text evidence="1">The sequence shown here is derived from an EMBL/GenBank/DDBJ whole genome shotgun (WGS) entry which is preliminary data.</text>
</comment>
<keyword evidence="2" id="KW-1185">Reference proteome</keyword>
<dbReference type="EMBL" id="SOSA01000299">
    <property type="protein sequence ID" value="THC92928.1"/>
    <property type="molecule type" value="Genomic_DNA"/>
</dbReference>
<protein>
    <submittedName>
        <fullName evidence="1">Uncharacterized protein</fullName>
    </submittedName>
</protein>
<sequence length="33" mass="3694">MHRISTSEALVLGPEMNEYKSVGTTFREPEVAN</sequence>
<dbReference type="VEuPathDB" id="FungiDB:EYZ11_007598"/>
<dbReference type="AlphaFoldDB" id="A0A4S3JEW3"/>